<dbReference type="Proteomes" id="UP000243975">
    <property type="component" value="Unassembled WGS sequence"/>
</dbReference>
<dbReference type="AlphaFoldDB" id="A0A103Y4X9"/>
<evidence type="ECO:0000256" key="2">
    <source>
        <dbReference type="PROSITE-ProRule" id="PRU00176"/>
    </source>
</evidence>
<evidence type="ECO:0000256" key="1">
    <source>
        <dbReference type="ARBA" id="ARBA00022884"/>
    </source>
</evidence>
<dbReference type="InterPro" id="IPR035979">
    <property type="entry name" value="RBD_domain_sf"/>
</dbReference>
<dbReference type="STRING" id="59895.A0A103Y4X9"/>
<comment type="caution">
    <text evidence="6">The sequence shown here is derived from an EMBL/GenBank/DDBJ whole genome shotgun (WGS) entry which is preliminary data.</text>
</comment>
<dbReference type="FunFam" id="3.10.450.50:FF:000003">
    <property type="entry name" value="Nuclear transport factor 2 family protein"/>
    <property type="match status" value="1"/>
</dbReference>
<dbReference type="Gramene" id="KVI02587">
    <property type="protein sequence ID" value="KVI02587"/>
    <property type="gene ID" value="Ccrd_019123"/>
</dbReference>
<dbReference type="InterPro" id="IPR012677">
    <property type="entry name" value="Nucleotide-bd_a/b_plait_sf"/>
</dbReference>
<evidence type="ECO:0000313" key="7">
    <source>
        <dbReference type="Proteomes" id="UP000243975"/>
    </source>
</evidence>
<dbReference type="InterPro" id="IPR002075">
    <property type="entry name" value="NTF2_dom"/>
</dbReference>
<sequence length="459" mass="50947">TSKNKPRKLVTRPKSPAATHIITPQVAYFYCLIIPSRTSVDLHRHPKDSITKREERNSMCETEIAADDELSNYAALVFPHFFMVLHFIRMATQTEAPSTTPSVQVVGNAFVEQYYHILHHSPNMVHKFYQDASFISRPDEDGTMITVTTMKGINDKICSLDYTAYKAEIKTADAQESYKDGVIVLVTGSLTRKEDDQRRKFIQSFFLAPQDKGYFVLNDVFRYVDESKPMEDNYVVVEGIDDKQTPPLIADPPRTIDSPSPDLASVHKEETQNVEEEAQDVTENEGLLANENNSVEPEPYPSENNMSSVAESISSIAVEDAPKMSYASILSSQTKKGGPGPTKVYVPTLRTAPAKTENISVATVAQGPPPEVPAPIASSSISSPDSSNVHNEGDGHSIYIRNLPLNATVSQLEMEFKKFGPIKQGGIQVRSNKQLGFCFGFVEFQDFSSMQNAIQVRLI</sequence>
<dbReference type="CDD" id="cd00780">
    <property type="entry name" value="NTF2"/>
    <property type="match status" value="1"/>
</dbReference>
<feature type="region of interest" description="Disordered" evidence="3">
    <location>
        <begin position="243"/>
        <end position="306"/>
    </location>
</feature>
<reference evidence="6 7" key="1">
    <citation type="journal article" date="2016" name="Sci. Rep.">
        <title>The genome sequence of the outbreeding globe artichoke constructed de novo incorporating a phase-aware low-pass sequencing strategy of F1 progeny.</title>
        <authorList>
            <person name="Scaglione D."/>
            <person name="Reyes-Chin-Wo S."/>
            <person name="Acquadro A."/>
            <person name="Froenicke L."/>
            <person name="Portis E."/>
            <person name="Beitel C."/>
            <person name="Tirone M."/>
            <person name="Mauro R."/>
            <person name="Lo Monaco A."/>
            <person name="Mauromicale G."/>
            <person name="Faccioli P."/>
            <person name="Cattivelli L."/>
            <person name="Rieseberg L."/>
            <person name="Michelmore R."/>
            <person name="Lanteri S."/>
        </authorList>
    </citation>
    <scope>NUCLEOTIDE SEQUENCE [LARGE SCALE GENOMIC DNA]</scope>
    <source>
        <strain evidence="6">2C</strain>
    </source>
</reference>
<organism evidence="6 7">
    <name type="scientific">Cynara cardunculus var. scolymus</name>
    <name type="common">Globe artichoke</name>
    <name type="synonym">Cynara scolymus</name>
    <dbReference type="NCBI Taxonomy" id="59895"/>
    <lineage>
        <taxon>Eukaryota</taxon>
        <taxon>Viridiplantae</taxon>
        <taxon>Streptophyta</taxon>
        <taxon>Embryophyta</taxon>
        <taxon>Tracheophyta</taxon>
        <taxon>Spermatophyta</taxon>
        <taxon>Magnoliopsida</taxon>
        <taxon>eudicotyledons</taxon>
        <taxon>Gunneridae</taxon>
        <taxon>Pentapetalae</taxon>
        <taxon>asterids</taxon>
        <taxon>campanulids</taxon>
        <taxon>Asterales</taxon>
        <taxon>Asteraceae</taxon>
        <taxon>Carduoideae</taxon>
        <taxon>Cardueae</taxon>
        <taxon>Carduinae</taxon>
        <taxon>Cynara</taxon>
    </lineage>
</organism>
<dbReference type="CDD" id="cd00590">
    <property type="entry name" value="RRM_SF"/>
    <property type="match status" value="1"/>
</dbReference>
<dbReference type="InterPro" id="IPR018222">
    <property type="entry name" value="Nuclear_transport_factor_2_euk"/>
</dbReference>
<feature type="compositionally biased region" description="Acidic residues" evidence="3">
    <location>
        <begin position="272"/>
        <end position="283"/>
    </location>
</feature>
<evidence type="ECO:0000259" key="5">
    <source>
        <dbReference type="PROSITE" id="PS50177"/>
    </source>
</evidence>
<proteinExistence type="predicted"/>
<feature type="domain" description="NTF2" evidence="5">
    <location>
        <begin position="106"/>
        <end position="223"/>
    </location>
</feature>
<dbReference type="EMBL" id="LEKV01002651">
    <property type="protein sequence ID" value="KVI02587.1"/>
    <property type="molecule type" value="Genomic_DNA"/>
</dbReference>
<dbReference type="PROSITE" id="PS50177">
    <property type="entry name" value="NTF2_DOMAIN"/>
    <property type="match status" value="1"/>
</dbReference>
<dbReference type="GO" id="GO:0005829">
    <property type="term" value="C:cytosol"/>
    <property type="evidence" value="ECO:0007669"/>
    <property type="project" value="TreeGrafter"/>
</dbReference>
<evidence type="ECO:0000256" key="3">
    <source>
        <dbReference type="SAM" id="MobiDB-lite"/>
    </source>
</evidence>
<dbReference type="Gene3D" id="3.30.70.330">
    <property type="match status" value="1"/>
</dbReference>
<keyword evidence="7" id="KW-1185">Reference proteome</keyword>
<feature type="non-terminal residue" evidence="6">
    <location>
        <position position="459"/>
    </location>
</feature>
<accession>A0A103Y4X9</accession>
<dbReference type="Gene3D" id="3.10.450.50">
    <property type="match status" value="1"/>
</dbReference>
<evidence type="ECO:0000259" key="4">
    <source>
        <dbReference type="PROSITE" id="PS50102"/>
    </source>
</evidence>
<protein>
    <submittedName>
        <fullName evidence="6">Nuclear transport factor 2</fullName>
    </submittedName>
</protein>
<dbReference type="SUPFAM" id="SSF54427">
    <property type="entry name" value="NTF2-like"/>
    <property type="match status" value="1"/>
</dbReference>
<feature type="domain" description="RRM" evidence="4">
    <location>
        <begin position="396"/>
        <end position="459"/>
    </location>
</feature>
<dbReference type="PANTHER" id="PTHR10693:SF52">
    <property type="entry name" value="RAS GTPASE-ACTIVATING BINDING-LIKE PROTEIN"/>
    <property type="match status" value="1"/>
</dbReference>
<dbReference type="OMA" id="ENHITAV"/>
<dbReference type="Pfam" id="PF00076">
    <property type="entry name" value="RRM_1"/>
    <property type="match status" value="1"/>
</dbReference>
<dbReference type="SUPFAM" id="SSF54928">
    <property type="entry name" value="RNA-binding domain, RBD"/>
    <property type="match status" value="1"/>
</dbReference>
<dbReference type="InterPro" id="IPR032710">
    <property type="entry name" value="NTF2-like_dom_sf"/>
</dbReference>
<dbReference type="InterPro" id="IPR039539">
    <property type="entry name" value="Ras_GTPase_bind_prot"/>
</dbReference>
<dbReference type="GO" id="GO:1990904">
    <property type="term" value="C:ribonucleoprotein complex"/>
    <property type="evidence" value="ECO:0007669"/>
    <property type="project" value="TreeGrafter"/>
</dbReference>
<gene>
    <name evidence="6" type="ORF">Ccrd_019123</name>
</gene>
<dbReference type="PROSITE" id="PS50102">
    <property type="entry name" value="RRM"/>
    <property type="match status" value="1"/>
</dbReference>
<dbReference type="InterPro" id="IPR000504">
    <property type="entry name" value="RRM_dom"/>
</dbReference>
<keyword evidence="1 2" id="KW-0694">RNA-binding</keyword>
<dbReference type="GO" id="GO:0003729">
    <property type="term" value="F:mRNA binding"/>
    <property type="evidence" value="ECO:0007669"/>
    <property type="project" value="TreeGrafter"/>
</dbReference>
<dbReference type="Pfam" id="PF02136">
    <property type="entry name" value="NTF2"/>
    <property type="match status" value="1"/>
</dbReference>
<evidence type="ECO:0000313" key="6">
    <source>
        <dbReference type="EMBL" id="KVI02587.1"/>
    </source>
</evidence>
<name>A0A103Y4X9_CYNCS</name>
<dbReference type="PANTHER" id="PTHR10693">
    <property type="entry name" value="RAS GTPASE-ACTIVATING PROTEIN-BINDING PROTEIN"/>
    <property type="match status" value="1"/>
</dbReference>